<keyword evidence="2" id="KW-1185">Reference proteome</keyword>
<gene>
    <name evidence="1" type="ORF">SAMN05216454_1223</name>
</gene>
<proteinExistence type="predicted"/>
<evidence type="ECO:0000313" key="1">
    <source>
        <dbReference type="EMBL" id="SEN87597.1"/>
    </source>
</evidence>
<accession>A0A1H8K4H8</accession>
<dbReference type="Proteomes" id="UP000199512">
    <property type="component" value="Unassembled WGS sequence"/>
</dbReference>
<dbReference type="EMBL" id="FODF01000022">
    <property type="protein sequence ID" value="SEN87597.1"/>
    <property type="molecule type" value="Genomic_DNA"/>
</dbReference>
<dbReference type="RefSeq" id="WP_180366765.1">
    <property type="nucleotide sequence ID" value="NZ_CAUWDX010000005.1"/>
</dbReference>
<evidence type="ECO:0000313" key="2">
    <source>
        <dbReference type="Proteomes" id="UP000199512"/>
    </source>
</evidence>
<dbReference type="STRING" id="215200.SAMN05216454_1223"/>
<dbReference type="AlphaFoldDB" id="A0A1H8K4H8"/>
<reference evidence="1 2" key="1">
    <citation type="submission" date="2016-10" db="EMBL/GenBank/DDBJ databases">
        <authorList>
            <person name="de Groot N.N."/>
        </authorList>
    </citation>
    <scope>NUCLEOTIDE SEQUENCE [LARGE SCALE GENOMIC DNA]</scope>
    <source>
        <strain evidence="1 2">Calf135</strain>
    </source>
</reference>
<sequence>MGILSKLFNKKESEYTKYHFTTIPVVGISYKQKEVKKIFKININY</sequence>
<name>A0A1H8K4H8_9FIRM</name>
<protein>
    <submittedName>
        <fullName evidence="1">Uncharacterized protein</fullName>
    </submittedName>
</protein>
<organism evidence="1 2">
    <name type="scientific">Peptostreptococcus russellii</name>
    <dbReference type="NCBI Taxonomy" id="215200"/>
    <lineage>
        <taxon>Bacteria</taxon>
        <taxon>Bacillati</taxon>
        <taxon>Bacillota</taxon>
        <taxon>Clostridia</taxon>
        <taxon>Peptostreptococcales</taxon>
        <taxon>Peptostreptococcaceae</taxon>
        <taxon>Peptostreptococcus</taxon>
    </lineage>
</organism>